<dbReference type="AlphaFoldDB" id="A0A131Z8B7"/>
<sequence length="95" mass="11093">MRRTTLVVAILLVAFVASTLGKRHKDELHAYPKQGKCKAAFVQYYCMEYGCKKFTGCYRGGFHSRKECTKKCPNFRKKRPSWPHSPHERSTRPKK</sequence>
<reference evidence="3" key="1">
    <citation type="journal article" date="2016" name="Ticks Tick Borne Dis.">
        <title>De novo assembly and annotation of the salivary gland transcriptome of Rhipicephalus appendiculatus male and female ticks during blood feeding.</title>
        <authorList>
            <person name="de Castro M.H."/>
            <person name="de Klerk D."/>
            <person name="Pienaar R."/>
            <person name="Latif A.A."/>
            <person name="Rees D.J."/>
            <person name="Mans B.J."/>
        </authorList>
    </citation>
    <scope>NUCLEOTIDE SEQUENCE</scope>
    <source>
        <tissue evidence="3">Salivary glands</tissue>
    </source>
</reference>
<evidence type="ECO:0000256" key="2">
    <source>
        <dbReference type="SAM" id="SignalP"/>
    </source>
</evidence>
<dbReference type="EMBL" id="GEDV01001851">
    <property type="protein sequence ID" value="JAP86706.1"/>
    <property type="molecule type" value="Transcribed_RNA"/>
</dbReference>
<dbReference type="GO" id="GO:0004867">
    <property type="term" value="F:serine-type endopeptidase inhibitor activity"/>
    <property type="evidence" value="ECO:0007669"/>
    <property type="project" value="InterPro"/>
</dbReference>
<proteinExistence type="predicted"/>
<dbReference type="InterPro" id="IPR036880">
    <property type="entry name" value="Kunitz_BPTI_sf"/>
</dbReference>
<name>A0A131Z8B7_RHIAP</name>
<dbReference type="Gene3D" id="4.10.410.10">
    <property type="entry name" value="Pancreatic trypsin inhibitor Kunitz domain"/>
    <property type="match status" value="1"/>
</dbReference>
<keyword evidence="2" id="KW-0732">Signal</keyword>
<feature type="chain" id="PRO_5007287076" evidence="2">
    <location>
        <begin position="22"/>
        <end position="95"/>
    </location>
</feature>
<feature type="signal peptide" evidence="2">
    <location>
        <begin position="1"/>
        <end position="21"/>
    </location>
</feature>
<accession>A0A131Z8B7</accession>
<feature type="region of interest" description="Disordered" evidence="1">
    <location>
        <begin position="73"/>
        <end position="95"/>
    </location>
</feature>
<evidence type="ECO:0000313" key="3">
    <source>
        <dbReference type="EMBL" id="JAP86706.1"/>
    </source>
</evidence>
<protein>
    <submittedName>
        <fullName evidence="3">Pancreatic trypsin inhibitor</fullName>
    </submittedName>
</protein>
<feature type="compositionally biased region" description="Basic and acidic residues" evidence="1">
    <location>
        <begin position="85"/>
        <end position="95"/>
    </location>
</feature>
<organism evidence="3">
    <name type="scientific">Rhipicephalus appendiculatus</name>
    <name type="common">Brown ear tick</name>
    <dbReference type="NCBI Taxonomy" id="34631"/>
    <lineage>
        <taxon>Eukaryota</taxon>
        <taxon>Metazoa</taxon>
        <taxon>Ecdysozoa</taxon>
        <taxon>Arthropoda</taxon>
        <taxon>Chelicerata</taxon>
        <taxon>Arachnida</taxon>
        <taxon>Acari</taxon>
        <taxon>Parasitiformes</taxon>
        <taxon>Ixodida</taxon>
        <taxon>Ixodoidea</taxon>
        <taxon>Ixodidae</taxon>
        <taxon>Rhipicephalinae</taxon>
        <taxon>Rhipicephalus</taxon>
        <taxon>Rhipicephalus</taxon>
    </lineage>
</organism>
<evidence type="ECO:0000256" key="1">
    <source>
        <dbReference type="SAM" id="MobiDB-lite"/>
    </source>
</evidence>